<evidence type="ECO:0000313" key="1">
    <source>
        <dbReference type="EMBL" id="KAK9239455.1"/>
    </source>
</evidence>
<evidence type="ECO:0000313" key="2">
    <source>
        <dbReference type="Proteomes" id="UP001433508"/>
    </source>
</evidence>
<protein>
    <submittedName>
        <fullName evidence="1">Uncharacterized protein</fullName>
    </submittedName>
</protein>
<proteinExistence type="predicted"/>
<name>A0ACC3T747_LIPKO</name>
<dbReference type="EMBL" id="MU971346">
    <property type="protein sequence ID" value="KAK9239455.1"/>
    <property type="molecule type" value="Genomic_DNA"/>
</dbReference>
<gene>
    <name evidence="1" type="ORF">V1525DRAFT_417624</name>
</gene>
<dbReference type="Proteomes" id="UP001433508">
    <property type="component" value="Unassembled WGS sequence"/>
</dbReference>
<sequence>MATTNRRTPRACNEKYSRGKMPEIFIDSTFSTNKHGYELYCVLVEYDLVSLLLSYLLLDTRSVREDGKRGIRLTRWFAALRREGLNPNIVHTDKDFAVDDFLEVTAASIVFRPNNPVYNHHLCLWHSLRAIDQKITGKAKDKGNDSTDTVRKSIRTTALPEYLRFLADESDWILSKSQNTRCSAEQGQTLRNMIKRHLLRHPLLSKVVHDKKAAPGTLQFQTTKKFIAAP</sequence>
<keyword evidence="2" id="KW-1185">Reference proteome</keyword>
<organism evidence="1 2">
    <name type="scientific">Lipomyces kononenkoae</name>
    <name type="common">Yeast</name>
    <dbReference type="NCBI Taxonomy" id="34357"/>
    <lineage>
        <taxon>Eukaryota</taxon>
        <taxon>Fungi</taxon>
        <taxon>Dikarya</taxon>
        <taxon>Ascomycota</taxon>
        <taxon>Saccharomycotina</taxon>
        <taxon>Lipomycetes</taxon>
        <taxon>Lipomycetales</taxon>
        <taxon>Lipomycetaceae</taxon>
        <taxon>Lipomyces</taxon>
    </lineage>
</organism>
<accession>A0ACC3T747</accession>
<reference evidence="2" key="1">
    <citation type="journal article" date="2024" name="Front. Bioeng. Biotechnol.">
        <title>Genome-scale model development and genomic sequencing of the oleaginous clade Lipomyces.</title>
        <authorList>
            <person name="Czajka J.J."/>
            <person name="Han Y."/>
            <person name="Kim J."/>
            <person name="Mondo S.J."/>
            <person name="Hofstad B.A."/>
            <person name="Robles A."/>
            <person name="Haridas S."/>
            <person name="Riley R."/>
            <person name="LaButti K."/>
            <person name="Pangilinan J."/>
            <person name="Andreopoulos W."/>
            <person name="Lipzen A."/>
            <person name="Yan J."/>
            <person name="Wang M."/>
            <person name="Ng V."/>
            <person name="Grigoriev I.V."/>
            <person name="Spatafora J.W."/>
            <person name="Magnuson J.K."/>
            <person name="Baker S.E."/>
            <person name="Pomraning K.R."/>
        </authorList>
    </citation>
    <scope>NUCLEOTIDE SEQUENCE [LARGE SCALE GENOMIC DNA]</scope>
    <source>
        <strain evidence="2">CBS 7786</strain>
    </source>
</reference>
<comment type="caution">
    <text evidence="1">The sequence shown here is derived from an EMBL/GenBank/DDBJ whole genome shotgun (WGS) entry which is preliminary data.</text>
</comment>